<comment type="similarity">
    <text evidence="1 2">Belongs to the enoyl-CoA hydratase/isomerase family.</text>
</comment>
<evidence type="ECO:0000256" key="2">
    <source>
        <dbReference type="RuleBase" id="RU003707"/>
    </source>
</evidence>
<dbReference type="EMBL" id="LT607754">
    <property type="protein sequence ID" value="SCG72018.1"/>
    <property type="molecule type" value="Genomic_DNA"/>
</dbReference>
<dbReference type="CDD" id="cd06558">
    <property type="entry name" value="crotonase-like"/>
    <property type="match status" value="1"/>
</dbReference>
<dbReference type="Gene3D" id="3.90.226.10">
    <property type="entry name" value="2-enoyl-CoA Hydratase, Chain A, domain 1"/>
    <property type="match status" value="1"/>
</dbReference>
<dbReference type="InterPro" id="IPR018376">
    <property type="entry name" value="Enoyl-CoA_hyd/isom_CS"/>
</dbReference>
<keyword evidence="4" id="KW-1185">Reference proteome</keyword>
<dbReference type="Pfam" id="PF00378">
    <property type="entry name" value="ECH_1"/>
    <property type="match status" value="1"/>
</dbReference>
<name>A0A1C5JND2_9ACTN</name>
<dbReference type="PROSITE" id="PS00166">
    <property type="entry name" value="ENOYL_COA_HYDRATASE"/>
    <property type="match status" value="1"/>
</dbReference>
<dbReference type="SUPFAM" id="SSF52096">
    <property type="entry name" value="ClpP/crotonase"/>
    <property type="match status" value="1"/>
</dbReference>
<protein>
    <submittedName>
        <fullName evidence="3">Crotonobetainyl-CoA hydratase</fullName>
    </submittedName>
</protein>
<evidence type="ECO:0000313" key="4">
    <source>
        <dbReference type="Proteomes" id="UP000198221"/>
    </source>
</evidence>
<evidence type="ECO:0000313" key="3">
    <source>
        <dbReference type="EMBL" id="SCG72018.1"/>
    </source>
</evidence>
<dbReference type="GO" id="GO:0003824">
    <property type="term" value="F:catalytic activity"/>
    <property type="evidence" value="ECO:0007669"/>
    <property type="project" value="InterPro"/>
</dbReference>
<gene>
    <name evidence="3" type="ORF">GA0070613_5009</name>
</gene>
<organism evidence="3 4">
    <name type="scientific">Micromonospora inositola</name>
    <dbReference type="NCBI Taxonomy" id="47865"/>
    <lineage>
        <taxon>Bacteria</taxon>
        <taxon>Bacillati</taxon>
        <taxon>Actinomycetota</taxon>
        <taxon>Actinomycetes</taxon>
        <taxon>Micromonosporales</taxon>
        <taxon>Micromonosporaceae</taxon>
        <taxon>Micromonospora</taxon>
    </lineage>
</organism>
<dbReference type="InterPro" id="IPR001753">
    <property type="entry name" value="Enoyl-CoA_hydra/iso"/>
</dbReference>
<accession>A0A1C5JND2</accession>
<dbReference type="AlphaFoldDB" id="A0A1C5JND2"/>
<proteinExistence type="inferred from homology"/>
<dbReference type="InterPro" id="IPR029045">
    <property type="entry name" value="ClpP/crotonase-like_dom_sf"/>
</dbReference>
<dbReference type="PANTHER" id="PTHR43802:SF1">
    <property type="entry name" value="IP11341P-RELATED"/>
    <property type="match status" value="1"/>
</dbReference>
<evidence type="ECO:0000256" key="1">
    <source>
        <dbReference type="ARBA" id="ARBA00005254"/>
    </source>
</evidence>
<sequence length="274" mass="28044">MARVLAGNGGRWFAMSSSDSRVLHVRQGQVAVLTINRPEAANAVDDAMAEAIGTALEDANLDPGVGAVVITGAGSRSFSAGTDLRALPTTEAGSSATGNRGPWDFAGLVRHPIDKPVVAAVNGAAVGGGAEIVLACDLAVAGDAAYLQFPEARIGLYAGAGGAFRLPTEIGSKRAMAALLLGEPITATEAAEWGLVNAVVPHGTALEEAVGVAERLAQLPRASVRATLRIARAARLAQEDFGWAASVAELHHVEVGRARGSSPSEERSRQADRS</sequence>
<reference evidence="4" key="1">
    <citation type="submission" date="2016-06" db="EMBL/GenBank/DDBJ databases">
        <authorList>
            <person name="Varghese N."/>
            <person name="Submissions Spin"/>
        </authorList>
    </citation>
    <scope>NUCLEOTIDE SEQUENCE [LARGE SCALE GENOMIC DNA]</scope>
    <source>
        <strain evidence="4">DSM 43819</strain>
    </source>
</reference>
<dbReference type="OrthoDB" id="4284283at2"/>
<dbReference type="PANTHER" id="PTHR43802">
    <property type="entry name" value="ENOYL-COA HYDRATASE"/>
    <property type="match status" value="1"/>
</dbReference>
<dbReference type="Proteomes" id="UP000198221">
    <property type="component" value="Chromosome I"/>
</dbReference>